<dbReference type="Proteomes" id="UP000264006">
    <property type="component" value="Chromosome"/>
</dbReference>
<dbReference type="PANTHER" id="PTHR30634">
    <property type="entry name" value="OUTER MEMBRANE LOLAB LIPOPROTEIN INSERTION APPARATUS"/>
    <property type="match status" value="1"/>
</dbReference>
<accession>A0A346XYS3</accession>
<dbReference type="OrthoDB" id="9768066at2"/>
<dbReference type="KEGG" id="euz:DVS28_a2691"/>
<dbReference type="SUPFAM" id="SSF53300">
    <property type="entry name" value="vWA-like"/>
    <property type="match status" value="1"/>
</dbReference>
<dbReference type="InterPro" id="IPR050458">
    <property type="entry name" value="LolB"/>
</dbReference>
<dbReference type="InterPro" id="IPR036465">
    <property type="entry name" value="vWFA_dom_sf"/>
</dbReference>
<evidence type="ECO:0000313" key="1">
    <source>
        <dbReference type="EMBL" id="AXV07370.1"/>
    </source>
</evidence>
<dbReference type="Gene3D" id="3.40.50.410">
    <property type="entry name" value="von Willebrand factor, type A domain"/>
    <property type="match status" value="1"/>
</dbReference>
<dbReference type="Pfam" id="PF05762">
    <property type="entry name" value="VWA_CoxE"/>
    <property type="match status" value="1"/>
</dbReference>
<proteinExistence type="predicted"/>
<evidence type="ECO:0000313" key="2">
    <source>
        <dbReference type="Proteomes" id="UP000264006"/>
    </source>
</evidence>
<dbReference type="InterPro" id="IPR008912">
    <property type="entry name" value="Uncharacterised_CoxE"/>
</dbReference>
<dbReference type="AlphaFoldDB" id="A0A346XYS3"/>
<organism evidence="1 2">
    <name type="scientific">Euzebya pacifica</name>
    <dbReference type="NCBI Taxonomy" id="1608957"/>
    <lineage>
        <taxon>Bacteria</taxon>
        <taxon>Bacillati</taxon>
        <taxon>Actinomycetota</taxon>
        <taxon>Nitriliruptoria</taxon>
        <taxon>Euzebyales</taxon>
    </lineage>
</organism>
<sequence length="394" mass="42586">MTDHEVPDARAEERLRRWRLVLGSDNDADGTGVGLTGADLQRDSALEALYGSNTRRQGGLAGSSPRVARWLGDIRTFFPSTVVQVMQRDAMTRLGLADLLLEPEMIDAVQPDLDMVTTLMGLSGAIPDRSKQAARLLVRAVTDDLVARLESTTRQAISGAINRSARTRRPRHGDIDWPATIAANLAHYQPEYRTVIPHRLVGHARRRSHIDRRIVLCLDQSGSMADSIVYASVFGAILASLPAVDVRLVVFDTTVVDLTDRVEDPVDVLFGVQLGGGTDINAALAYCQQLIEQPSDTVFVLVSDLHEGGVRTEMLRRFGQLVTSGTTAIALLTLSDTGTPSWDADNAAALAELGVPAFACTPDLFADMMAGAINRDDVGRWAADNDIAVAQPPE</sequence>
<reference evidence="1 2" key="1">
    <citation type="submission" date="2018-09" db="EMBL/GenBank/DDBJ databases">
        <title>Complete genome sequence of Euzebya sp. DY32-46 isolated from seawater of Pacific Ocean.</title>
        <authorList>
            <person name="Xu L."/>
            <person name="Wu Y.-H."/>
            <person name="Xu X.-W."/>
        </authorList>
    </citation>
    <scope>NUCLEOTIDE SEQUENCE [LARGE SCALE GENOMIC DNA]</scope>
    <source>
        <strain evidence="1 2">DY32-46</strain>
    </source>
</reference>
<dbReference type="RefSeq" id="WP_114591872.1">
    <property type="nucleotide sequence ID" value="NZ_CP031165.1"/>
</dbReference>
<keyword evidence="2" id="KW-1185">Reference proteome</keyword>
<protein>
    <submittedName>
        <fullName evidence="1">Mg-chelatase subunit ChlD</fullName>
    </submittedName>
</protein>
<name>A0A346XYS3_9ACTN</name>
<gene>
    <name evidence="1" type="ORF">DVS28_a2691</name>
</gene>
<dbReference type="PANTHER" id="PTHR30634:SF16">
    <property type="entry name" value="OUTER-MEMBRANE LIPOPROTEIN LOLB"/>
    <property type="match status" value="1"/>
</dbReference>
<dbReference type="EMBL" id="CP031165">
    <property type="protein sequence ID" value="AXV07370.1"/>
    <property type="molecule type" value="Genomic_DNA"/>
</dbReference>